<dbReference type="AlphaFoldDB" id="A0A160TSS7"/>
<accession>A0A160TSS7</accession>
<dbReference type="SUPFAM" id="SSF52540">
    <property type="entry name" value="P-loop containing nucleoside triphosphate hydrolases"/>
    <property type="match status" value="1"/>
</dbReference>
<evidence type="ECO:0000313" key="1">
    <source>
        <dbReference type="EMBL" id="CUS53849.1"/>
    </source>
</evidence>
<name>A0A160TSS7_9ZZZZ</name>
<dbReference type="InterPro" id="IPR027417">
    <property type="entry name" value="P-loop_NTPase"/>
</dbReference>
<dbReference type="PANTHER" id="PTHR36978:SF4">
    <property type="entry name" value="P-LOOP CONTAINING NUCLEOSIDE TRIPHOSPHATE HYDROLASE PROTEIN"/>
    <property type="match status" value="1"/>
</dbReference>
<evidence type="ECO:0008006" key="2">
    <source>
        <dbReference type="Google" id="ProtNLM"/>
    </source>
</evidence>
<protein>
    <recommendedName>
        <fullName evidence="2">Sulfotransferase domain-containing protein</fullName>
    </recommendedName>
</protein>
<dbReference type="Pfam" id="PF17784">
    <property type="entry name" value="Sulfotransfer_4"/>
    <property type="match status" value="1"/>
</dbReference>
<gene>
    <name evidence="1" type="ORF">MGWOODY_XGa2916</name>
</gene>
<reference evidence="1" key="1">
    <citation type="submission" date="2015-10" db="EMBL/GenBank/DDBJ databases">
        <authorList>
            <person name="Gilbert D.G."/>
        </authorList>
    </citation>
    <scope>NUCLEOTIDE SEQUENCE</scope>
</reference>
<dbReference type="InterPro" id="IPR040632">
    <property type="entry name" value="Sulfotransfer_4"/>
</dbReference>
<dbReference type="EMBL" id="CZRL01000098">
    <property type="protein sequence ID" value="CUS53849.1"/>
    <property type="molecule type" value="Genomic_DNA"/>
</dbReference>
<sequence>MVEVNEHNHKHEWLKAHRGQPINWDVLFNGFKATVDWPSCNLWREQLKHFPDAKIILSLRDSASWYESIMNTIYPYSKQSLDSEDPQLHYSGKWAFEIIWDRIFDGRLNEREFVIDKFNRHNQSVIEETPSEKLLIFEAQNGWEPLCDFLGVPVPDTHYPHTNTTNQFKDAVTHHEPASSD</sequence>
<dbReference type="Gene3D" id="3.40.50.300">
    <property type="entry name" value="P-loop containing nucleotide triphosphate hydrolases"/>
    <property type="match status" value="1"/>
</dbReference>
<proteinExistence type="predicted"/>
<organism evidence="1">
    <name type="scientific">hydrothermal vent metagenome</name>
    <dbReference type="NCBI Taxonomy" id="652676"/>
    <lineage>
        <taxon>unclassified sequences</taxon>
        <taxon>metagenomes</taxon>
        <taxon>ecological metagenomes</taxon>
    </lineage>
</organism>
<dbReference type="PANTHER" id="PTHR36978">
    <property type="entry name" value="P-LOOP CONTAINING NUCLEOTIDE TRIPHOSPHATE HYDROLASE"/>
    <property type="match status" value="1"/>
</dbReference>